<comment type="subcellular location">
    <subcellularLocation>
        <location evidence="2">Cytoplasm</location>
    </subcellularLocation>
    <subcellularLocation>
        <location evidence="1">Nucleus</location>
    </subcellularLocation>
</comment>
<evidence type="ECO:0000256" key="7">
    <source>
        <dbReference type="ARBA" id="ARBA00022884"/>
    </source>
</evidence>
<dbReference type="eggNOG" id="KOG3948">
    <property type="taxonomic scope" value="Eukaryota"/>
</dbReference>
<feature type="region of interest" description="Disordered" evidence="11">
    <location>
        <begin position="74"/>
        <end position="105"/>
    </location>
</feature>
<keyword evidence="8" id="KW-0653">Protein transport</keyword>
<evidence type="ECO:0000256" key="5">
    <source>
        <dbReference type="ARBA" id="ARBA00022448"/>
    </source>
</evidence>
<feature type="compositionally biased region" description="Acidic residues" evidence="11">
    <location>
        <begin position="263"/>
        <end position="275"/>
    </location>
</feature>
<dbReference type="PANTHER" id="PTHR13135">
    <property type="entry name" value="CYTOSOLIC RESINIFERATOXIN BINDING PROTEIN RBP-26"/>
    <property type="match status" value="1"/>
</dbReference>
<reference evidence="13" key="1">
    <citation type="submission" date="2017-04" db="EMBL/GenBank/DDBJ databases">
        <title>Population genomics of picophytoplankton unveils novel chromosome hypervariability.</title>
        <authorList>
            <consortium name="DOE Joint Genome Institute"/>
            <person name="Blanc-Mathieu R."/>
            <person name="Krasovec M."/>
            <person name="Hebrard M."/>
            <person name="Yau S."/>
            <person name="Desgranges E."/>
            <person name="Martin J."/>
            <person name="Schackwitz W."/>
            <person name="Kuo A."/>
            <person name="Salin G."/>
            <person name="Donnadieu C."/>
            <person name="Desdevises Y."/>
            <person name="Sanchez-Ferandin S."/>
            <person name="Moreau H."/>
            <person name="Rivals E."/>
            <person name="Grigoriev I.V."/>
            <person name="Grimsley N."/>
            <person name="Eyre-Walker A."/>
            <person name="Piganeau G."/>
        </authorList>
    </citation>
    <scope>NUCLEOTIDE SEQUENCE [LARGE SCALE GENOMIC DNA]</scope>
    <source>
        <strain evidence="13">RCC 1115</strain>
    </source>
</reference>
<organism evidence="13">
    <name type="scientific">Ostreococcus tauri</name>
    <name type="common">Marine green alga</name>
    <dbReference type="NCBI Taxonomy" id="70448"/>
    <lineage>
        <taxon>Eukaryota</taxon>
        <taxon>Viridiplantae</taxon>
        <taxon>Chlorophyta</taxon>
        <taxon>Mamiellophyceae</taxon>
        <taxon>Mamiellales</taxon>
        <taxon>Bathycoccaceae</taxon>
        <taxon>Ostreococcus</taxon>
    </lineage>
</organism>
<accession>A0A1Y5INX7</accession>
<dbReference type="EMBL" id="KZ155774">
    <property type="protein sequence ID" value="OUS48655.1"/>
    <property type="molecule type" value="Genomic_DNA"/>
</dbReference>
<feature type="domain" description="Phosphorylated adapter RNA export protein RNA-binding" evidence="12">
    <location>
        <begin position="105"/>
        <end position="185"/>
    </location>
</feature>
<keyword evidence="6" id="KW-0963">Cytoplasm</keyword>
<evidence type="ECO:0000256" key="9">
    <source>
        <dbReference type="ARBA" id="ARBA00023242"/>
    </source>
</evidence>
<evidence type="ECO:0000313" key="13">
    <source>
        <dbReference type="EMBL" id="OUS48655.1"/>
    </source>
</evidence>
<evidence type="ECO:0000256" key="6">
    <source>
        <dbReference type="ARBA" id="ARBA00022490"/>
    </source>
</evidence>
<dbReference type="InterPro" id="IPR039047">
    <property type="entry name" value="PHAX"/>
</dbReference>
<keyword evidence="7" id="KW-0694">RNA-binding</keyword>
<evidence type="ECO:0000259" key="12">
    <source>
        <dbReference type="Pfam" id="PF10258"/>
    </source>
</evidence>
<dbReference type="GO" id="GO:0005737">
    <property type="term" value="C:cytoplasm"/>
    <property type="evidence" value="ECO:0007669"/>
    <property type="project" value="UniProtKB-SubCell"/>
</dbReference>
<protein>
    <recommendedName>
        <fullName evidence="4">Phosphorylated adapter RNA export protein</fullName>
    </recommendedName>
    <alternativeName>
        <fullName evidence="10">RNA U small nuclear RNA export adapter protein</fullName>
    </alternativeName>
</protein>
<keyword evidence="9" id="KW-0539">Nucleus</keyword>
<dbReference type="GO" id="GO:0003723">
    <property type="term" value="F:RNA binding"/>
    <property type="evidence" value="ECO:0007669"/>
    <property type="project" value="UniProtKB-KW"/>
</dbReference>
<evidence type="ECO:0000256" key="1">
    <source>
        <dbReference type="ARBA" id="ARBA00004123"/>
    </source>
</evidence>
<dbReference type="GO" id="GO:0005634">
    <property type="term" value="C:nucleus"/>
    <property type="evidence" value="ECO:0007669"/>
    <property type="project" value="UniProtKB-SubCell"/>
</dbReference>
<gene>
    <name evidence="13" type="ORF">BE221DRAFT_189995</name>
</gene>
<comment type="similarity">
    <text evidence="3">Belongs to the PHAX family.</text>
</comment>
<name>A0A1Y5INX7_OSTTA</name>
<feature type="region of interest" description="Disordered" evidence="11">
    <location>
        <begin position="191"/>
        <end position="211"/>
    </location>
</feature>
<dbReference type="InterPro" id="IPR038092">
    <property type="entry name" value="PHAX_RNA-binding_sf"/>
</dbReference>
<dbReference type="GO" id="GO:0006408">
    <property type="term" value="P:snRNA export from nucleus"/>
    <property type="evidence" value="ECO:0007669"/>
    <property type="project" value="InterPro"/>
</dbReference>
<evidence type="ECO:0000256" key="8">
    <source>
        <dbReference type="ARBA" id="ARBA00022927"/>
    </source>
</evidence>
<dbReference type="Gene3D" id="1.10.10.1440">
    <property type="entry name" value="PHAX RNA-binding domain"/>
    <property type="match status" value="1"/>
</dbReference>
<dbReference type="GO" id="GO:0015031">
    <property type="term" value="P:protein transport"/>
    <property type="evidence" value="ECO:0007669"/>
    <property type="project" value="UniProtKB-KW"/>
</dbReference>
<dbReference type="InterPro" id="IPR019385">
    <property type="entry name" value="PHAX_RNA-binding_domain"/>
</dbReference>
<evidence type="ECO:0000256" key="2">
    <source>
        <dbReference type="ARBA" id="ARBA00004496"/>
    </source>
</evidence>
<evidence type="ECO:0000256" key="11">
    <source>
        <dbReference type="SAM" id="MobiDB-lite"/>
    </source>
</evidence>
<dbReference type="PANTHER" id="PTHR13135:SF0">
    <property type="entry name" value="PHOSPHORYLATED ADAPTER RNA EXPORT PROTEIN"/>
    <property type="match status" value="1"/>
</dbReference>
<keyword evidence="5" id="KW-0813">Transport</keyword>
<evidence type="ECO:0000256" key="4">
    <source>
        <dbReference type="ARBA" id="ARBA00016856"/>
    </source>
</evidence>
<dbReference type="AlphaFoldDB" id="A0A1Y5INX7"/>
<dbReference type="Proteomes" id="UP000195557">
    <property type="component" value="Unassembled WGS sequence"/>
</dbReference>
<evidence type="ECO:0000256" key="3">
    <source>
        <dbReference type="ARBA" id="ARBA00006094"/>
    </source>
</evidence>
<feature type="region of interest" description="Disordered" evidence="11">
    <location>
        <begin position="263"/>
        <end position="296"/>
    </location>
</feature>
<sequence>MTHPVARLVFDDDGVEVVDANAGRPLGRDVAHASMDTVGPRVLTSARVEPVKGTVKPPLRKMFTRLGDFFVGGTHKRDREASPAVKANRRKAGDGTRGADASRSARELAQALDEPKVRLLARAIDALGESTCRAYAEEAVATQRNGGELTANGERKRTTGGIFWSIVRARVDKETYDEIFAEERERQKERVKARRARQRAADGKENVPPADYKPTMAQILFGSIRDEHFLATRSPLMPLDLMTPKPTLKSFSNQRNWADACEDEDMEDVDVDEPDAPMKPSLAKSAPTFAQIARVR</sequence>
<proteinExistence type="inferred from homology"/>
<dbReference type="Pfam" id="PF10258">
    <property type="entry name" value="PHAX_RNA-bd"/>
    <property type="match status" value="1"/>
</dbReference>
<evidence type="ECO:0000256" key="10">
    <source>
        <dbReference type="ARBA" id="ARBA00030834"/>
    </source>
</evidence>